<evidence type="ECO:0000259" key="1">
    <source>
        <dbReference type="Pfam" id="PF05190"/>
    </source>
</evidence>
<dbReference type="EMBL" id="QKXF01000163">
    <property type="protein sequence ID" value="RQM15269.1"/>
    <property type="molecule type" value="Genomic_DNA"/>
</dbReference>
<dbReference type="InterPro" id="IPR036187">
    <property type="entry name" value="DNA_mismatch_repair_MutS_sf"/>
</dbReference>
<comment type="caution">
    <text evidence="2">The sequence shown here is derived from an EMBL/GenBank/DDBJ whole genome shotgun (WGS) entry which is preliminary data.</text>
</comment>
<name>A0A3M6VD93_9STRA</name>
<gene>
    <name evidence="3" type="ORF">DD237_002984</name>
    <name evidence="2" type="ORF">DD238_004571</name>
</gene>
<dbReference type="VEuPathDB" id="FungiDB:DD237_002984"/>
<sequence>MSSPNLFSRILKERGIVHVSNLLGNVVDFEESQQESTVVIRSGVSEELDAARKRYEDLDNVLTEVAFQVQEANPILSSITVQYIPQVGYVICCESPTTLPDFVFQFQEDDTTFYYKVTACVSATFHHGMLTSRDRLV</sequence>
<dbReference type="GO" id="GO:0005524">
    <property type="term" value="F:ATP binding"/>
    <property type="evidence" value="ECO:0007669"/>
    <property type="project" value="InterPro"/>
</dbReference>
<dbReference type="Proteomes" id="UP000286097">
    <property type="component" value="Unassembled WGS sequence"/>
</dbReference>
<dbReference type="Proteomes" id="UP000282087">
    <property type="component" value="Unassembled WGS sequence"/>
</dbReference>
<dbReference type="AlphaFoldDB" id="A0A3M6VD93"/>
<evidence type="ECO:0000313" key="4">
    <source>
        <dbReference type="Proteomes" id="UP000282087"/>
    </source>
</evidence>
<protein>
    <recommendedName>
        <fullName evidence="1">DNA mismatch repair protein MutS clamp domain-containing protein</fullName>
    </recommendedName>
</protein>
<keyword evidence="4" id="KW-1185">Reference proteome</keyword>
<accession>A0A3M6VD93</accession>
<dbReference type="SUPFAM" id="SSF48334">
    <property type="entry name" value="DNA repair protein MutS, domain III"/>
    <property type="match status" value="1"/>
</dbReference>
<dbReference type="EMBL" id="QLLG01000349">
    <property type="protein sequence ID" value="RMX63971.1"/>
    <property type="molecule type" value="Genomic_DNA"/>
</dbReference>
<reference evidence="4 5" key="1">
    <citation type="submission" date="2018-06" db="EMBL/GenBank/DDBJ databases">
        <title>Comparative genomics of downy mildews reveals potential adaptations to biotrophy.</title>
        <authorList>
            <person name="Fletcher K."/>
            <person name="Klosterman S.J."/>
            <person name="Derevnina L."/>
            <person name="Martin F."/>
            <person name="Koike S."/>
            <person name="Reyes Chin-Wo S."/>
            <person name="Mou B."/>
            <person name="Michelmore R."/>
        </authorList>
    </citation>
    <scope>NUCLEOTIDE SEQUENCE [LARGE SCALE GENOMIC DNA]</scope>
    <source>
        <strain evidence="3 5">R13</strain>
        <strain evidence="2 4">R14</strain>
    </source>
</reference>
<proteinExistence type="predicted"/>
<dbReference type="InterPro" id="IPR007861">
    <property type="entry name" value="DNA_mismatch_repair_MutS_clamp"/>
</dbReference>
<organism evidence="2 4">
    <name type="scientific">Peronospora effusa</name>
    <dbReference type="NCBI Taxonomy" id="542832"/>
    <lineage>
        <taxon>Eukaryota</taxon>
        <taxon>Sar</taxon>
        <taxon>Stramenopiles</taxon>
        <taxon>Oomycota</taxon>
        <taxon>Peronosporomycetes</taxon>
        <taxon>Peronosporales</taxon>
        <taxon>Peronosporaceae</taxon>
        <taxon>Peronospora</taxon>
    </lineage>
</organism>
<dbReference type="Gene3D" id="1.10.1420.10">
    <property type="match status" value="1"/>
</dbReference>
<evidence type="ECO:0000313" key="2">
    <source>
        <dbReference type="EMBL" id="RMX63971.1"/>
    </source>
</evidence>
<dbReference type="STRING" id="542832.A0A3M6VD93"/>
<evidence type="ECO:0000313" key="3">
    <source>
        <dbReference type="EMBL" id="RQM15269.1"/>
    </source>
</evidence>
<dbReference type="Pfam" id="PF05190">
    <property type="entry name" value="MutS_IV"/>
    <property type="match status" value="1"/>
</dbReference>
<evidence type="ECO:0000313" key="5">
    <source>
        <dbReference type="Proteomes" id="UP000286097"/>
    </source>
</evidence>
<feature type="domain" description="DNA mismatch repair protein MutS clamp" evidence="1">
    <location>
        <begin position="43"/>
        <end position="91"/>
    </location>
</feature>
<dbReference type="GO" id="GO:0006298">
    <property type="term" value="P:mismatch repair"/>
    <property type="evidence" value="ECO:0007669"/>
    <property type="project" value="InterPro"/>
</dbReference>
<dbReference type="GO" id="GO:0030983">
    <property type="term" value="F:mismatched DNA binding"/>
    <property type="evidence" value="ECO:0007669"/>
    <property type="project" value="InterPro"/>
</dbReference>